<evidence type="ECO:0000259" key="5">
    <source>
        <dbReference type="PROSITE" id="PS50089"/>
    </source>
</evidence>
<dbReference type="InterPro" id="IPR001841">
    <property type="entry name" value="Znf_RING"/>
</dbReference>
<comment type="caution">
    <text evidence="6">The sequence shown here is derived from an EMBL/GenBank/DDBJ whole genome shotgun (WGS) entry which is preliminary data.</text>
</comment>
<evidence type="ECO:0000256" key="1">
    <source>
        <dbReference type="ARBA" id="ARBA00022723"/>
    </source>
</evidence>
<dbReference type="PANTHER" id="PTHR46171">
    <property type="entry name" value="GH10160P"/>
    <property type="match status" value="1"/>
</dbReference>
<keyword evidence="7" id="KW-1185">Reference proteome</keyword>
<dbReference type="Gene3D" id="3.30.40.10">
    <property type="entry name" value="Zinc/RING finger domain, C3HC4 (zinc finger)"/>
    <property type="match status" value="1"/>
</dbReference>
<dbReference type="Pfam" id="PF13639">
    <property type="entry name" value="zf-RING_2"/>
    <property type="match status" value="1"/>
</dbReference>
<evidence type="ECO:0000256" key="2">
    <source>
        <dbReference type="ARBA" id="ARBA00022771"/>
    </source>
</evidence>
<dbReference type="InterPro" id="IPR011016">
    <property type="entry name" value="Znf_RING-CH"/>
</dbReference>
<dbReference type="AlphaFoldDB" id="A0AAD9J923"/>
<keyword evidence="1" id="KW-0479">Metal-binding</keyword>
<evidence type="ECO:0000313" key="7">
    <source>
        <dbReference type="Proteomes" id="UP001208570"/>
    </source>
</evidence>
<accession>A0AAD9J923</accession>
<dbReference type="GO" id="GO:0016567">
    <property type="term" value="P:protein ubiquitination"/>
    <property type="evidence" value="ECO:0007669"/>
    <property type="project" value="TreeGrafter"/>
</dbReference>
<evidence type="ECO:0000256" key="4">
    <source>
        <dbReference type="PROSITE-ProRule" id="PRU00175"/>
    </source>
</evidence>
<evidence type="ECO:0000313" key="6">
    <source>
        <dbReference type="EMBL" id="KAK2148744.1"/>
    </source>
</evidence>
<protein>
    <recommendedName>
        <fullName evidence="5">RING-type domain-containing protein</fullName>
    </recommendedName>
</protein>
<dbReference type="GO" id="GO:0008270">
    <property type="term" value="F:zinc ion binding"/>
    <property type="evidence" value="ECO:0007669"/>
    <property type="project" value="UniProtKB-KW"/>
</dbReference>
<organism evidence="6 7">
    <name type="scientific">Paralvinella palmiformis</name>
    <dbReference type="NCBI Taxonomy" id="53620"/>
    <lineage>
        <taxon>Eukaryota</taxon>
        <taxon>Metazoa</taxon>
        <taxon>Spiralia</taxon>
        <taxon>Lophotrochozoa</taxon>
        <taxon>Annelida</taxon>
        <taxon>Polychaeta</taxon>
        <taxon>Sedentaria</taxon>
        <taxon>Canalipalpata</taxon>
        <taxon>Terebellida</taxon>
        <taxon>Terebelliformia</taxon>
        <taxon>Alvinellidae</taxon>
        <taxon>Paralvinella</taxon>
    </lineage>
</organism>
<dbReference type="GO" id="GO:0061630">
    <property type="term" value="F:ubiquitin protein ligase activity"/>
    <property type="evidence" value="ECO:0007669"/>
    <property type="project" value="TreeGrafter"/>
</dbReference>
<dbReference type="SUPFAM" id="SSF57850">
    <property type="entry name" value="RING/U-box"/>
    <property type="match status" value="1"/>
</dbReference>
<dbReference type="InterPro" id="IPR013083">
    <property type="entry name" value="Znf_RING/FYVE/PHD"/>
</dbReference>
<sequence>MSSDSESKKMNDVLDDPRHCFLKRDEQMALDILTRDLAYATQIEEDKQFAASLANEDNNLMPNNTKEVPFNDCLNDTPCLATIRDEQAALDCHSRDMAYAMQLQEDEKLAAALERKERNLLSDDLIIVDDSFTTKPDAQMATDLYTHDLAYATQEDEELARSLEHCNETRPHPRQQKRYNTRNRGQCNVNIQVQLNGGALSRTVHNVQQDIPNDYEALLDLTEQIGEAKHPGLAEDELNTLPTQIYSSPQGAAAAKVKAENPEDKQCRICFEDFASGDNLRALPCCHRYHKICLDTWIQTKAKCPICNLDVKEELKQLKQ</sequence>
<dbReference type="SMART" id="SM00184">
    <property type="entry name" value="RING"/>
    <property type="match status" value="1"/>
</dbReference>
<feature type="domain" description="RING-type" evidence="5">
    <location>
        <begin position="267"/>
        <end position="308"/>
    </location>
</feature>
<name>A0AAD9J923_9ANNE</name>
<dbReference type="PANTHER" id="PTHR46171:SF3">
    <property type="entry name" value="GH10160P"/>
    <property type="match status" value="1"/>
</dbReference>
<gene>
    <name evidence="6" type="ORF">LSH36_485g01016</name>
</gene>
<dbReference type="PROSITE" id="PS50089">
    <property type="entry name" value="ZF_RING_2"/>
    <property type="match status" value="1"/>
</dbReference>
<dbReference type="Proteomes" id="UP001208570">
    <property type="component" value="Unassembled WGS sequence"/>
</dbReference>
<dbReference type="EMBL" id="JAODUP010000485">
    <property type="protein sequence ID" value="KAK2148744.1"/>
    <property type="molecule type" value="Genomic_DNA"/>
</dbReference>
<evidence type="ECO:0000256" key="3">
    <source>
        <dbReference type="ARBA" id="ARBA00022833"/>
    </source>
</evidence>
<keyword evidence="3" id="KW-0862">Zinc</keyword>
<dbReference type="SMART" id="SM00744">
    <property type="entry name" value="RINGv"/>
    <property type="match status" value="1"/>
</dbReference>
<proteinExistence type="predicted"/>
<dbReference type="CDD" id="cd16454">
    <property type="entry name" value="RING-H2_PA-TM-RING"/>
    <property type="match status" value="1"/>
</dbReference>
<keyword evidence="2 4" id="KW-0863">Zinc-finger</keyword>
<reference evidence="6" key="1">
    <citation type="journal article" date="2023" name="Mol. Biol. Evol.">
        <title>Third-Generation Sequencing Reveals the Adaptive Role of the Epigenome in Three Deep-Sea Polychaetes.</title>
        <authorList>
            <person name="Perez M."/>
            <person name="Aroh O."/>
            <person name="Sun Y."/>
            <person name="Lan Y."/>
            <person name="Juniper S.K."/>
            <person name="Young C.R."/>
            <person name="Angers B."/>
            <person name="Qian P.Y."/>
        </authorList>
    </citation>
    <scope>NUCLEOTIDE SEQUENCE</scope>
    <source>
        <strain evidence="6">P08H-3</strain>
    </source>
</reference>